<dbReference type="Pfam" id="PF13365">
    <property type="entry name" value="Trypsin_2"/>
    <property type="match status" value="1"/>
</dbReference>
<gene>
    <name evidence="6" type="ORF">HNR07_006228</name>
</gene>
<comment type="caution">
    <text evidence="6">The sequence shown here is derived from an EMBL/GenBank/DDBJ whole genome shotgun (WGS) entry which is preliminary data.</text>
</comment>
<evidence type="ECO:0000256" key="2">
    <source>
        <dbReference type="ARBA" id="ARBA00022801"/>
    </source>
</evidence>
<dbReference type="EC" id="3.4.21.-" evidence="6"/>
<keyword evidence="2 6" id="KW-0378">Hydrolase</keyword>
<feature type="compositionally biased region" description="Gly residues" evidence="3">
    <location>
        <begin position="180"/>
        <end position="209"/>
    </location>
</feature>
<feature type="compositionally biased region" description="Low complexity" evidence="3">
    <location>
        <begin position="150"/>
        <end position="179"/>
    </location>
</feature>
<dbReference type="GO" id="GO:0004252">
    <property type="term" value="F:serine-type endopeptidase activity"/>
    <property type="evidence" value="ECO:0007669"/>
    <property type="project" value="InterPro"/>
</dbReference>
<dbReference type="CDD" id="cd06779">
    <property type="entry name" value="cpPDZ_Deg_HtrA-like"/>
    <property type="match status" value="1"/>
</dbReference>
<dbReference type="RefSeq" id="WP_184369462.1">
    <property type="nucleotide sequence ID" value="NZ_BAAAKM010000047.1"/>
</dbReference>
<dbReference type="Proteomes" id="UP000579647">
    <property type="component" value="Unassembled WGS sequence"/>
</dbReference>
<feature type="region of interest" description="Disordered" evidence="3">
    <location>
        <begin position="1"/>
        <end position="216"/>
    </location>
</feature>
<feature type="transmembrane region" description="Helical" evidence="4">
    <location>
        <begin position="238"/>
        <end position="265"/>
    </location>
</feature>
<keyword evidence="4" id="KW-0812">Transmembrane</keyword>
<organism evidence="6 7">
    <name type="scientific">Nocardiopsis metallicus</name>
    <dbReference type="NCBI Taxonomy" id="179819"/>
    <lineage>
        <taxon>Bacteria</taxon>
        <taxon>Bacillati</taxon>
        <taxon>Actinomycetota</taxon>
        <taxon>Actinomycetes</taxon>
        <taxon>Streptosporangiales</taxon>
        <taxon>Nocardiopsidaceae</taxon>
        <taxon>Nocardiopsis</taxon>
    </lineage>
</organism>
<keyword evidence="4" id="KW-1133">Transmembrane helix</keyword>
<dbReference type="InterPro" id="IPR009003">
    <property type="entry name" value="Peptidase_S1_PA"/>
</dbReference>
<feature type="domain" description="PDZ" evidence="5">
    <location>
        <begin position="460"/>
        <end position="568"/>
    </location>
</feature>
<dbReference type="SUPFAM" id="SSF50494">
    <property type="entry name" value="Trypsin-like serine proteases"/>
    <property type="match status" value="1"/>
</dbReference>
<dbReference type="SMART" id="SM00228">
    <property type="entry name" value="PDZ"/>
    <property type="match status" value="1"/>
</dbReference>
<proteinExistence type="predicted"/>
<dbReference type="Gene3D" id="2.30.42.10">
    <property type="match status" value="1"/>
</dbReference>
<dbReference type="InterPro" id="IPR036034">
    <property type="entry name" value="PDZ_sf"/>
</dbReference>
<dbReference type="PANTHER" id="PTHR43343:SF3">
    <property type="entry name" value="PROTEASE DO-LIKE 8, CHLOROPLASTIC"/>
    <property type="match status" value="1"/>
</dbReference>
<dbReference type="InterPro" id="IPR001478">
    <property type="entry name" value="PDZ"/>
</dbReference>
<dbReference type="InterPro" id="IPR051201">
    <property type="entry name" value="Chloro_Bact_Ser_Proteases"/>
</dbReference>
<dbReference type="PANTHER" id="PTHR43343">
    <property type="entry name" value="PEPTIDASE S12"/>
    <property type="match status" value="1"/>
</dbReference>
<evidence type="ECO:0000256" key="1">
    <source>
        <dbReference type="ARBA" id="ARBA00022670"/>
    </source>
</evidence>
<name>A0A840WQ14_9ACTN</name>
<dbReference type="PRINTS" id="PR00834">
    <property type="entry name" value="PROTEASES2C"/>
</dbReference>
<keyword evidence="4" id="KW-0472">Membrane</keyword>
<dbReference type="Gene3D" id="2.40.10.120">
    <property type="match status" value="1"/>
</dbReference>
<dbReference type="EMBL" id="JACHDO010000001">
    <property type="protein sequence ID" value="MBB5495091.1"/>
    <property type="molecule type" value="Genomic_DNA"/>
</dbReference>
<keyword evidence="7" id="KW-1185">Reference proteome</keyword>
<dbReference type="AlphaFoldDB" id="A0A840WQ14"/>
<evidence type="ECO:0000313" key="6">
    <source>
        <dbReference type="EMBL" id="MBB5495091.1"/>
    </source>
</evidence>
<evidence type="ECO:0000259" key="5">
    <source>
        <dbReference type="PROSITE" id="PS50106"/>
    </source>
</evidence>
<evidence type="ECO:0000313" key="7">
    <source>
        <dbReference type="Proteomes" id="UP000579647"/>
    </source>
</evidence>
<evidence type="ECO:0000256" key="3">
    <source>
        <dbReference type="SAM" id="MobiDB-lite"/>
    </source>
</evidence>
<dbReference type="GO" id="GO:0006508">
    <property type="term" value="P:proteolysis"/>
    <property type="evidence" value="ECO:0007669"/>
    <property type="project" value="UniProtKB-KW"/>
</dbReference>
<dbReference type="Pfam" id="PF13180">
    <property type="entry name" value="PDZ_2"/>
    <property type="match status" value="1"/>
</dbReference>
<feature type="compositionally biased region" description="Low complexity" evidence="3">
    <location>
        <begin position="67"/>
        <end position="77"/>
    </location>
</feature>
<reference evidence="6 7" key="1">
    <citation type="submission" date="2020-08" db="EMBL/GenBank/DDBJ databases">
        <title>Sequencing the genomes of 1000 actinobacteria strains.</title>
        <authorList>
            <person name="Klenk H.-P."/>
        </authorList>
    </citation>
    <scope>NUCLEOTIDE SEQUENCE [LARGE SCALE GENOMIC DNA]</scope>
    <source>
        <strain evidence="6 7">DSM 44598</strain>
    </source>
</reference>
<protein>
    <submittedName>
        <fullName evidence="6">Putative serine protease PepD</fullName>
        <ecNumber evidence="6">3.4.21.-</ecNumber>
    </submittedName>
</protein>
<feature type="compositionally biased region" description="Basic and acidic residues" evidence="3">
    <location>
        <begin position="15"/>
        <end position="25"/>
    </location>
</feature>
<sequence>MHPNDPSDGPETGAEAERGDAEHGRTGSGAAAQPQSEQTRTEQADGGEQVAHGDPVSDAVEAAGVNERPAPAEPAETAGERPSDAPRFSPPEGPEPGWATGPNDTDRASYVFPGPEGHPGQQGQSVQPGQQSSLGRPGQPGHPGPGGTQPGRPGAFGAPQGPQPYRGQPQGPHTAAFASGGFGGQGAPSGPGAPQGPGGFGGPAPGGPFGPAHYNQFGQGIHADQLQEPRKKRGTGRIVGVAAVTALVTSLIVGPAAALGTAYLMPGGPSSPISSLTGEQGSSATEGAVGDVAEQVLPSVVSIQTSAGGGSGVVISSDGQILTNAHVVDAAGGGPLLVQFNDGSSAEAEVLGADPVSDIAVIQANGRTDLAPATLGDSDQVGVGGDVVAIGSPLGLSGTVTSGVVSALNRPVNTGATESGSSQTSTVINAIQTDAAINPGNSGGPLVNMAGEVIGINTAIAGLSQESGSVGLGFAIPINQAQPIAEQLIEHGSASYPAIQATIAPSRTGGAEIMELTEDGAADEAGLEPGDVVVSVDGENVTSPDQLIAQIRARQPGDDVTLGVLRGGSGSEQEVTVTLGEQGAAAAEEETSEIEED</sequence>
<evidence type="ECO:0000256" key="4">
    <source>
        <dbReference type="SAM" id="Phobius"/>
    </source>
</evidence>
<feature type="compositionally biased region" description="Low complexity" evidence="3">
    <location>
        <begin position="113"/>
        <end position="139"/>
    </location>
</feature>
<keyword evidence="1 6" id="KW-0645">Protease</keyword>
<dbReference type="PROSITE" id="PS50106">
    <property type="entry name" value="PDZ"/>
    <property type="match status" value="1"/>
</dbReference>
<dbReference type="InterPro" id="IPR001940">
    <property type="entry name" value="Peptidase_S1C"/>
</dbReference>
<accession>A0A840WQ14</accession>
<dbReference type="SUPFAM" id="SSF50156">
    <property type="entry name" value="PDZ domain-like"/>
    <property type="match status" value="1"/>
</dbReference>